<comment type="caution">
    <text evidence="2">The sequence shown here is derived from an EMBL/GenBank/DDBJ whole genome shotgun (WGS) entry which is preliminary data.</text>
</comment>
<dbReference type="STRING" id="238.BBD35_15165"/>
<organism evidence="2 3">
    <name type="scientific">Elizabethkingia meningoseptica</name>
    <name type="common">Chryseobacterium meningosepticum</name>
    <dbReference type="NCBI Taxonomy" id="238"/>
    <lineage>
        <taxon>Bacteria</taxon>
        <taxon>Pseudomonadati</taxon>
        <taxon>Bacteroidota</taxon>
        <taxon>Flavobacteriia</taxon>
        <taxon>Flavobacteriales</taxon>
        <taxon>Weeksellaceae</taxon>
        <taxon>Elizabethkingia</taxon>
    </lineage>
</organism>
<feature type="transmembrane region" description="Helical" evidence="1">
    <location>
        <begin position="105"/>
        <end position="126"/>
    </location>
</feature>
<feature type="transmembrane region" description="Helical" evidence="1">
    <location>
        <begin position="77"/>
        <end position="99"/>
    </location>
</feature>
<dbReference type="eggNOG" id="ENOG503305V">
    <property type="taxonomic scope" value="Bacteria"/>
</dbReference>
<keyword evidence="1" id="KW-0472">Membrane</keyword>
<dbReference type="OrthoDB" id="1188911at2"/>
<keyword evidence="3" id="KW-1185">Reference proteome</keyword>
<sequence length="134" mass="14923">MNKSEFFCRAILLVASIGLCPIALSYGLNPQRTVPLLFGFSADKIDTAHIFRAMMGLYLGMIVLWLLGFFNPRFTQAGLLSLIVFMLGLVAGRLISFIVDGWPSSWLLVTYFVLEVTAGLIGLWSYRKLTLSKP</sequence>
<keyword evidence="1" id="KW-1133">Transmembrane helix</keyword>
<gene>
    <name evidence="2" type="ORF">BMF97_06945</name>
</gene>
<name>A0A1V3U2H9_ELIME</name>
<evidence type="ECO:0000313" key="2">
    <source>
        <dbReference type="EMBL" id="OOH96085.1"/>
    </source>
</evidence>
<keyword evidence="1" id="KW-0812">Transmembrane</keyword>
<dbReference type="EMBL" id="MPOG01000008">
    <property type="protein sequence ID" value="OOH96085.1"/>
    <property type="molecule type" value="Genomic_DNA"/>
</dbReference>
<proteinExistence type="predicted"/>
<dbReference type="InterPro" id="IPR025597">
    <property type="entry name" value="DUF4345"/>
</dbReference>
<reference evidence="2 3" key="1">
    <citation type="submission" date="2016-11" db="EMBL/GenBank/DDBJ databases">
        <title>Genome sequence and comparative genomic analysis of clinical strain Elizabethkingia meningoseptica 61421 PRCM.</title>
        <authorList>
            <person name="Wang M."/>
            <person name="Hu S."/>
            <person name="Cao L."/>
            <person name="Jiang T."/>
            <person name="Zhou Y."/>
            <person name="Ming D."/>
        </authorList>
    </citation>
    <scope>NUCLEOTIDE SEQUENCE [LARGE SCALE GENOMIC DNA]</scope>
    <source>
        <strain evidence="2 3">61421 PRCM</strain>
    </source>
</reference>
<dbReference type="Pfam" id="PF14248">
    <property type="entry name" value="DUF4345"/>
    <property type="match status" value="1"/>
</dbReference>
<dbReference type="Proteomes" id="UP000188947">
    <property type="component" value="Unassembled WGS sequence"/>
</dbReference>
<evidence type="ECO:0008006" key="4">
    <source>
        <dbReference type="Google" id="ProtNLM"/>
    </source>
</evidence>
<accession>A0A1V3U2H9</accession>
<evidence type="ECO:0000256" key="1">
    <source>
        <dbReference type="SAM" id="Phobius"/>
    </source>
</evidence>
<feature type="transmembrane region" description="Helical" evidence="1">
    <location>
        <begin position="49"/>
        <end position="70"/>
    </location>
</feature>
<protein>
    <recommendedName>
        <fullName evidence="4">DUF4345 domain-containing protein</fullName>
    </recommendedName>
</protein>
<dbReference type="AlphaFoldDB" id="A0A1V3U2H9"/>
<dbReference type="RefSeq" id="WP_069214714.1">
    <property type="nucleotide sequence ID" value="NZ_CP016378.1"/>
</dbReference>
<evidence type="ECO:0000313" key="3">
    <source>
        <dbReference type="Proteomes" id="UP000188947"/>
    </source>
</evidence>